<dbReference type="AlphaFoldDB" id="A0ABD1CVV6"/>
<protein>
    <submittedName>
        <fullName evidence="2">Uncharacterized protein</fullName>
    </submittedName>
</protein>
<proteinExistence type="predicted"/>
<dbReference type="EMBL" id="JBEHCU010009060">
    <property type="protein sequence ID" value="KAL1380557.1"/>
    <property type="molecule type" value="Genomic_DNA"/>
</dbReference>
<feature type="non-terminal residue" evidence="2">
    <location>
        <position position="75"/>
    </location>
</feature>
<sequence length="75" mass="8222">MKINATTKMATPIEEKVDQNLKTRTGMVMISDGKSKPELARLHLSMEMITIQRQDTSTPAPTPTSTTASHPPIES</sequence>
<keyword evidence="3" id="KW-1185">Reference proteome</keyword>
<accession>A0ABD1CVV6</accession>
<comment type="caution">
    <text evidence="2">The sequence shown here is derived from an EMBL/GenBank/DDBJ whole genome shotgun (WGS) entry which is preliminary data.</text>
</comment>
<evidence type="ECO:0000256" key="1">
    <source>
        <dbReference type="SAM" id="MobiDB-lite"/>
    </source>
</evidence>
<gene>
    <name evidence="2" type="ORF">pipiens_014096</name>
</gene>
<organism evidence="2 3">
    <name type="scientific">Culex pipiens pipiens</name>
    <name type="common">Northern house mosquito</name>
    <dbReference type="NCBI Taxonomy" id="38569"/>
    <lineage>
        <taxon>Eukaryota</taxon>
        <taxon>Metazoa</taxon>
        <taxon>Ecdysozoa</taxon>
        <taxon>Arthropoda</taxon>
        <taxon>Hexapoda</taxon>
        <taxon>Insecta</taxon>
        <taxon>Pterygota</taxon>
        <taxon>Neoptera</taxon>
        <taxon>Endopterygota</taxon>
        <taxon>Diptera</taxon>
        <taxon>Nematocera</taxon>
        <taxon>Culicoidea</taxon>
        <taxon>Culicidae</taxon>
        <taxon>Culicinae</taxon>
        <taxon>Culicini</taxon>
        <taxon>Culex</taxon>
        <taxon>Culex</taxon>
    </lineage>
</organism>
<feature type="region of interest" description="Disordered" evidence="1">
    <location>
        <begin position="52"/>
        <end position="75"/>
    </location>
</feature>
<reference evidence="2 3" key="1">
    <citation type="submission" date="2024-05" db="EMBL/GenBank/DDBJ databases">
        <title>Culex pipiens pipiens assembly and annotation.</title>
        <authorList>
            <person name="Alout H."/>
            <person name="Durand T."/>
        </authorList>
    </citation>
    <scope>NUCLEOTIDE SEQUENCE [LARGE SCALE GENOMIC DNA]</scope>
    <source>
        <strain evidence="2">HA-2024</strain>
        <tissue evidence="2">Whole body</tissue>
    </source>
</reference>
<dbReference type="Proteomes" id="UP001562425">
    <property type="component" value="Unassembled WGS sequence"/>
</dbReference>
<evidence type="ECO:0000313" key="3">
    <source>
        <dbReference type="Proteomes" id="UP001562425"/>
    </source>
</evidence>
<feature type="compositionally biased region" description="Low complexity" evidence="1">
    <location>
        <begin position="56"/>
        <end position="75"/>
    </location>
</feature>
<evidence type="ECO:0000313" key="2">
    <source>
        <dbReference type="EMBL" id="KAL1380557.1"/>
    </source>
</evidence>
<name>A0ABD1CVV6_CULPP</name>